<dbReference type="InterPro" id="IPR007120">
    <property type="entry name" value="DNA-dir_RNAP_su2_dom"/>
</dbReference>
<dbReference type="Proteomes" id="UP001374535">
    <property type="component" value="Chromosome 1"/>
</dbReference>
<sequence>MVRRHGNKGIISKSLSRQNMPYLLDRGFVDVVFNPLEVPSRMNVGQIFECSLNISGGMLDRHYRIISFCETYEQEAWRKLVSFELYEANKQASNSWIYKLKYPRKSKNI</sequence>
<dbReference type="AlphaFoldDB" id="A0AAQ3PB71"/>
<dbReference type="EC" id="2.7.7.6" evidence="2"/>
<evidence type="ECO:0000256" key="3">
    <source>
        <dbReference type="ARBA" id="ARBA00022478"/>
    </source>
</evidence>
<keyword evidence="6" id="KW-0804">Transcription</keyword>
<reference evidence="8 9" key="1">
    <citation type="journal article" date="2023" name="Life. Sci Alliance">
        <title>Evolutionary insights into 3D genome organization and epigenetic landscape of Vigna mungo.</title>
        <authorList>
            <person name="Junaid A."/>
            <person name="Singh B."/>
            <person name="Bhatia S."/>
        </authorList>
    </citation>
    <scope>NUCLEOTIDE SEQUENCE [LARGE SCALE GENOMIC DNA]</scope>
    <source>
        <strain evidence="8">Urdbean</strain>
    </source>
</reference>
<evidence type="ECO:0000256" key="4">
    <source>
        <dbReference type="ARBA" id="ARBA00022679"/>
    </source>
</evidence>
<proteinExistence type="inferred from homology"/>
<dbReference type="GO" id="GO:0000428">
    <property type="term" value="C:DNA-directed RNA polymerase complex"/>
    <property type="evidence" value="ECO:0007669"/>
    <property type="project" value="UniProtKB-KW"/>
</dbReference>
<dbReference type="EMBL" id="CP144700">
    <property type="protein sequence ID" value="WVZ23812.1"/>
    <property type="molecule type" value="Genomic_DNA"/>
</dbReference>
<keyword evidence="3" id="KW-0240">DNA-directed RNA polymerase</keyword>
<dbReference type="InterPro" id="IPR037033">
    <property type="entry name" value="DNA-dir_RNAP_su2_hyb_sf"/>
</dbReference>
<organism evidence="8 9">
    <name type="scientific">Vigna mungo</name>
    <name type="common">Black gram</name>
    <name type="synonym">Phaseolus mungo</name>
    <dbReference type="NCBI Taxonomy" id="3915"/>
    <lineage>
        <taxon>Eukaryota</taxon>
        <taxon>Viridiplantae</taxon>
        <taxon>Streptophyta</taxon>
        <taxon>Embryophyta</taxon>
        <taxon>Tracheophyta</taxon>
        <taxon>Spermatophyta</taxon>
        <taxon>Magnoliopsida</taxon>
        <taxon>eudicotyledons</taxon>
        <taxon>Gunneridae</taxon>
        <taxon>Pentapetalae</taxon>
        <taxon>rosids</taxon>
        <taxon>fabids</taxon>
        <taxon>Fabales</taxon>
        <taxon>Fabaceae</taxon>
        <taxon>Papilionoideae</taxon>
        <taxon>50 kb inversion clade</taxon>
        <taxon>NPAAA clade</taxon>
        <taxon>indigoferoid/millettioid clade</taxon>
        <taxon>Phaseoleae</taxon>
        <taxon>Vigna</taxon>
    </lineage>
</organism>
<feature type="domain" description="DNA-directed RNA polymerase subunit 2 hybrid-binding" evidence="7">
    <location>
        <begin position="3"/>
        <end position="81"/>
    </location>
</feature>
<keyword evidence="9" id="KW-1185">Reference proteome</keyword>
<dbReference type="Gene3D" id="2.40.270.10">
    <property type="entry name" value="DNA-directed RNA polymerase, subunit 2, domain 6"/>
    <property type="match status" value="1"/>
</dbReference>
<name>A0AAQ3PB71_VIGMU</name>
<evidence type="ECO:0000256" key="2">
    <source>
        <dbReference type="ARBA" id="ARBA00012418"/>
    </source>
</evidence>
<dbReference type="InterPro" id="IPR015712">
    <property type="entry name" value="DNA-dir_RNA_pol_su2"/>
</dbReference>
<dbReference type="GO" id="GO:0006351">
    <property type="term" value="P:DNA-templated transcription"/>
    <property type="evidence" value="ECO:0007669"/>
    <property type="project" value="InterPro"/>
</dbReference>
<dbReference type="Pfam" id="PF00562">
    <property type="entry name" value="RNA_pol_Rpb2_6"/>
    <property type="match status" value="1"/>
</dbReference>
<evidence type="ECO:0000313" key="9">
    <source>
        <dbReference type="Proteomes" id="UP001374535"/>
    </source>
</evidence>
<gene>
    <name evidence="8" type="ORF">V8G54_002356</name>
</gene>
<dbReference type="PANTHER" id="PTHR20856">
    <property type="entry name" value="DNA-DIRECTED RNA POLYMERASE I SUBUNIT 2"/>
    <property type="match status" value="1"/>
</dbReference>
<comment type="similarity">
    <text evidence="1">Belongs to the RNA polymerase beta chain family.</text>
</comment>
<dbReference type="SUPFAM" id="SSF64484">
    <property type="entry name" value="beta and beta-prime subunits of DNA dependent RNA-polymerase"/>
    <property type="match status" value="1"/>
</dbReference>
<dbReference type="GO" id="GO:0003899">
    <property type="term" value="F:DNA-directed RNA polymerase activity"/>
    <property type="evidence" value="ECO:0007669"/>
    <property type="project" value="UniProtKB-EC"/>
</dbReference>
<protein>
    <recommendedName>
        <fullName evidence="2">DNA-directed RNA polymerase</fullName>
        <ecNumber evidence="2">2.7.7.6</ecNumber>
    </recommendedName>
</protein>
<dbReference type="GO" id="GO:0003677">
    <property type="term" value="F:DNA binding"/>
    <property type="evidence" value="ECO:0007669"/>
    <property type="project" value="InterPro"/>
</dbReference>
<evidence type="ECO:0000256" key="6">
    <source>
        <dbReference type="ARBA" id="ARBA00023163"/>
    </source>
</evidence>
<keyword evidence="4" id="KW-0808">Transferase</keyword>
<dbReference type="GO" id="GO:0032549">
    <property type="term" value="F:ribonucleoside binding"/>
    <property type="evidence" value="ECO:0007669"/>
    <property type="project" value="InterPro"/>
</dbReference>
<evidence type="ECO:0000256" key="1">
    <source>
        <dbReference type="ARBA" id="ARBA00006835"/>
    </source>
</evidence>
<keyword evidence="5" id="KW-0548">Nucleotidyltransferase</keyword>
<accession>A0AAQ3PB71</accession>
<evidence type="ECO:0000259" key="7">
    <source>
        <dbReference type="Pfam" id="PF00562"/>
    </source>
</evidence>
<evidence type="ECO:0000256" key="5">
    <source>
        <dbReference type="ARBA" id="ARBA00022695"/>
    </source>
</evidence>
<evidence type="ECO:0000313" key="8">
    <source>
        <dbReference type="EMBL" id="WVZ23812.1"/>
    </source>
</evidence>